<gene>
    <name evidence="2" type="ORF">LPB138_08865</name>
</gene>
<evidence type="ECO:0000256" key="1">
    <source>
        <dbReference type="SAM" id="Phobius"/>
    </source>
</evidence>
<dbReference type="STRING" id="1850246.LPB138_08865"/>
<dbReference type="KEGG" id="lul:LPB138_08865"/>
<dbReference type="AlphaFoldDB" id="A0A1D8PBZ2"/>
<evidence type="ECO:0000313" key="3">
    <source>
        <dbReference type="Proteomes" id="UP000176050"/>
    </source>
</evidence>
<feature type="transmembrane region" description="Helical" evidence="1">
    <location>
        <begin position="12"/>
        <end position="34"/>
    </location>
</feature>
<name>A0A1D8PBZ2_9FLAO</name>
<keyword evidence="1" id="KW-0472">Membrane</keyword>
<dbReference type="Proteomes" id="UP000176050">
    <property type="component" value="Chromosome"/>
</dbReference>
<protein>
    <submittedName>
        <fullName evidence="2">Uncharacterized protein</fullName>
    </submittedName>
</protein>
<proteinExistence type="predicted"/>
<accession>A0A1D8PBZ2</accession>
<evidence type="ECO:0000313" key="2">
    <source>
        <dbReference type="EMBL" id="AOW22061.1"/>
    </source>
</evidence>
<reference evidence="2 3" key="1">
    <citation type="submission" date="2016-10" db="EMBL/GenBank/DDBJ databases">
        <title>Lutibacter sp. LPB0138, isolated from marine gastropod.</title>
        <authorList>
            <person name="Kim E."/>
            <person name="Yi H."/>
        </authorList>
    </citation>
    <scope>NUCLEOTIDE SEQUENCE [LARGE SCALE GENOMIC DNA]</scope>
    <source>
        <strain evidence="2 3">LPB0138</strain>
    </source>
</reference>
<keyword evidence="3" id="KW-1185">Reference proteome</keyword>
<keyword evidence="1" id="KW-0812">Transmembrane</keyword>
<keyword evidence="1" id="KW-1133">Transmembrane helix</keyword>
<sequence>MRLKKMKAGALQYTLFVSVLIALLVTAFISLSFLQQKLRIKATFFQETIHNTNLGIDYSSTHEIPYNETIELQFNDEIESLTTISKKRWGLFDIITSTSQVKNETFEKMALVGGHQDKRNALYLSDNRKPLVLVGHTEIRGNTLLPKQGPRRGNIAGNSYYGSQLIYGNIGISGSTLPQIEVKNYVKKLTTGAFLNNNTEFFELDENLKKVNSFNKPTQVFNSMGAIDLQFVELTGNIIIKSNSRIKVHPSAKLNDIILIAPKIEIANGVTGTIQAFATKEIIVGKQCNLQYPSAFVLNEKVITQRQSTDNQQQSTNQLSIDSSSSIKGIVCFLSENDTKNFKPQIILQPNATIVGEVYCEKNFELSGTVKGMVYTDSFIAPQFGSVYINHIFNGKIIEPDISEQYCGLQFNNTQNKVVKWLY</sequence>
<organism evidence="2 3">
    <name type="scientific">Urechidicola croceus</name>
    <dbReference type="NCBI Taxonomy" id="1850246"/>
    <lineage>
        <taxon>Bacteria</taxon>
        <taxon>Pseudomonadati</taxon>
        <taxon>Bacteroidota</taxon>
        <taxon>Flavobacteriia</taxon>
        <taxon>Flavobacteriales</taxon>
        <taxon>Flavobacteriaceae</taxon>
        <taxon>Urechidicola</taxon>
    </lineage>
</organism>
<dbReference type="EMBL" id="CP017478">
    <property type="protein sequence ID" value="AOW22061.1"/>
    <property type="molecule type" value="Genomic_DNA"/>
</dbReference>